<reference evidence="2 3" key="1">
    <citation type="submission" date="2014-11" db="EMBL/GenBank/DDBJ databases">
        <authorList>
            <person name="Zhu J."/>
            <person name="Qi W."/>
            <person name="Song R."/>
        </authorList>
    </citation>
    <scope>NUCLEOTIDE SEQUENCE [LARGE SCALE GENOMIC DNA]</scope>
</reference>
<protein>
    <submittedName>
        <fullName evidence="2">Uncharacterized protein</fullName>
    </submittedName>
</protein>
<dbReference type="EMBL" id="CDMY01000447">
    <property type="protein sequence ID" value="CEM13686.1"/>
    <property type="molecule type" value="Genomic_DNA"/>
</dbReference>
<accession>A0A0G4FIU9</accession>
<dbReference type="Proteomes" id="UP000041254">
    <property type="component" value="Unassembled WGS sequence"/>
</dbReference>
<keyword evidence="3" id="KW-1185">Reference proteome</keyword>
<dbReference type="VEuPathDB" id="CryptoDB:Vbra_15522"/>
<dbReference type="InParanoid" id="A0A0G4FIU9"/>
<name>A0A0G4FIU9_VITBC</name>
<proteinExistence type="predicted"/>
<evidence type="ECO:0000313" key="2">
    <source>
        <dbReference type="EMBL" id="CEM13686.1"/>
    </source>
</evidence>
<evidence type="ECO:0000313" key="3">
    <source>
        <dbReference type="Proteomes" id="UP000041254"/>
    </source>
</evidence>
<gene>
    <name evidence="2" type="ORF">Vbra_15522</name>
</gene>
<sequence>MTISRAEVSGSRDAHFGSVKERDEQGGSLQWRAFFILQRNDRSTLPTPHRRIGHFGHSGDECSLTMADVWSKQAWGIPLVIVDRITFPATTATTPHQYRARVTWIWPWPLQKEINSEWTQWSTEATSEESSEEGEAVFSDRKEFIMIFACSEAFRFDVEVRSTSGETISVGSTPSMHPRQPRLLG</sequence>
<organism evidence="2 3">
    <name type="scientific">Vitrella brassicaformis (strain CCMP3155)</name>
    <dbReference type="NCBI Taxonomy" id="1169540"/>
    <lineage>
        <taxon>Eukaryota</taxon>
        <taxon>Sar</taxon>
        <taxon>Alveolata</taxon>
        <taxon>Colpodellida</taxon>
        <taxon>Vitrellaceae</taxon>
        <taxon>Vitrella</taxon>
    </lineage>
</organism>
<dbReference type="AlphaFoldDB" id="A0A0G4FIU9"/>
<feature type="region of interest" description="Disordered" evidence="1">
    <location>
        <begin position="166"/>
        <end position="185"/>
    </location>
</feature>
<evidence type="ECO:0000256" key="1">
    <source>
        <dbReference type="SAM" id="MobiDB-lite"/>
    </source>
</evidence>
<feature type="compositionally biased region" description="Polar residues" evidence="1">
    <location>
        <begin position="166"/>
        <end position="175"/>
    </location>
</feature>